<protein>
    <submittedName>
        <fullName evidence="1">Uncharacterized protein</fullName>
    </submittedName>
</protein>
<reference evidence="1 2" key="1">
    <citation type="submission" date="2018-06" db="EMBL/GenBank/DDBJ databases">
        <authorList>
            <consortium name="Pathogen Informatics"/>
            <person name="Doyle S."/>
        </authorList>
    </citation>
    <scope>NUCLEOTIDE SEQUENCE [LARGE SCALE GENOMIC DNA]</scope>
    <source>
        <strain evidence="1 2">NCTC9073</strain>
    </source>
</reference>
<dbReference type="RefSeq" id="WP_096970671.1">
    <property type="nucleotide sequence ID" value="NZ_CADDWP010000001.1"/>
</dbReference>
<dbReference type="EMBL" id="UASD01000008">
    <property type="protein sequence ID" value="SPX12648.1"/>
    <property type="molecule type" value="Genomic_DNA"/>
</dbReference>
<evidence type="ECO:0000313" key="1">
    <source>
        <dbReference type="EMBL" id="SPX12648.1"/>
    </source>
</evidence>
<name>A0A2X1Q196_ECOLX</name>
<evidence type="ECO:0000313" key="2">
    <source>
        <dbReference type="Proteomes" id="UP000250780"/>
    </source>
</evidence>
<proteinExistence type="predicted"/>
<accession>A0A2X1Q196</accession>
<organism evidence="1 2">
    <name type="scientific">Escherichia coli</name>
    <dbReference type="NCBI Taxonomy" id="562"/>
    <lineage>
        <taxon>Bacteria</taxon>
        <taxon>Pseudomonadati</taxon>
        <taxon>Pseudomonadota</taxon>
        <taxon>Gammaproteobacteria</taxon>
        <taxon>Enterobacterales</taxon>
        <taxon>Enterobacteriaceae</taxon>
        <taxon>Escherichia</taxon>
    </lineage>
</organism>
<sequence>MLVKIMARRLGLKKSRSSEAGFRSWSDEEWTLLEKNMYLSVAEQLVPLFPDRTKKAVEKARGCLIKNIRKNKEEA</sequence>
<gene>
    <name evidence="1" type="ORF">NCTC9073_04024</name>
</gene>
<dbReference type="Proteomes" id="UP000250780">
    <property type="component" value="Unassembled WGS sequence"/>
</dbReference>
<dbReference type="AlphaFoldDB" id="A0A2X1Q196"/>